<gene>
    <name evidence="1" type="ORF">BGAPBR_D0018</name>
</gene>
<keyword evidence="2" id="KW-1185">Reference proteome</keyword>
<reference evidence="1 2" key="1">
    <citation type="journal article" date="2011" name="J. Bacteriol.">
        <title>Whole-genome sequences of two Borrelia afzelii and two Borrelia garinii Lyme disease agent isolates.</title>
        <authorList>
            <person name="Casjens S.R."/>
            <person name="Mongodin E.F."/>
            <person name="Qiu W.-G."/>
            <person name="Dunn J.J."/>
            <person name="Luft B.J."/>
            <person name="Fraser-Liggett C.M."/>
            <person name="Schutzer S.E."/>
        </authorList>
    </citation>
    <scope>NUCLEOTIDE SEQUENCE [LARGE SCALE GENOMIC DNA]</scope>
    <source>
        <strain evidence="1 2">PBr</strain>
    </source>
</reference>
<sequence length="41" mass="4925">MDDKIEFRQFTKDILTDLDKSQKYCLSYIRIGKLPFLKISI</sequence>
<organism evidence="1 2">
    <name type="scientific">Borreliella garinii PBr</name>
    <dbReference type="NCBI Taxonomy" id="498743"/>
    <lineage>
        <taxon>Bacteria</taxon>
        <taxon>Pseudomonadati</taxon>
        <taxon>Spirochaetota</taxon>
        <taxon>Spirochaetia</taxon>
        <taxon>Spirochaetales</taxon>
        <taxon>Borreliaceae</taxon>
        <taxon>Borreliella</taxon>
    </lineage>
</organism>
<dbReference type="AlphaFoldDB" id="B8F1R6"/>
<evidence type="ECO:0000313" key="2">
    <source>
        <dbReference type="Proteomes" id="UP000006103"/>
    </source>
</evidence>
<protein>
    <submittedName>
        <fullName evidence="1">Uncharacterized protein</fullName>
    </submittedName>
</protein>
<dbReference type="Proteomes" id="UP000006103">
    <property type="component" value="Plasmid PBr_lp17"/>
</dbReference>
<evidence type="ECO:0000313" key="1">
    <source>
        <dbReference type="EMBL" id="ACL34858.1"/>
    </source>
</evidence>
<geneLocation type="plasmid" evidence="1 2">
    <name>PBr_lp17</name>
</geneLocation>
<proteinExistence type="predicted"/>
<keyword evidence="1" id="KW-0614">Plasmid</keyword>
<accession>B8F1R6</accession>
<dbReference type="EMBL" id="CP001309">
    <property type="protein sequence ID" value="ACL34858.1"/>
    <property type="molecule type" value="Genomic_DNA"/>
</dbReference>
<name>B8F1R6_BORGR</name>